<organism evidence="2 3">
    <name type="scientific">Thermococcus guaymasensis DSM 11113</name>
    <dbReference type="NCBI Taxonomy" id="1432656"/>
    <lineage>
        <taxon>Archaea</taxon>
        <taxon>Methanobacteriati</taxon>
        <taxon>Methanobacteriota</taxon>
        <taxon>Thermococci</taxon>
        <taxon>Thermococcales</taxon>
        <taxon>Thermococcaceae</taxon>
        <taxon>Thermococcus</taxon>
    </lineage>
</organism>
<dbReference type="Gene3D" id="3.30.70.920">
    <property type="match status" value="1"/>
</dbReference>
<dbReference type="STRING" id="1432656.X802_02690"/>
<dbReference type="PATRIC" id="fig|1432656.3.peg.522"/>
<dbReference type="EMBL" id="CP007140">
    <property type="protein sequence ID" value="AJC71202.1"/>
    <property type="molecule type" value="Genomic_DNA"/>
</dbReference>
<feature type="domain" description="Transcription regulator AsnC/Lrp ligand binding" evidence="1">
    <location>
        <begin position="11"/>
        <end position="73"/>
    </location>
</feature>
<dbReference type="KEGG" id="tgy:X802_02690"/>
<dbReference type="InterPro" id="IPR019887">
    <property type="entry name" value="Tscrpt_reg_AsnC/Lrp_C"/>
</dbReference>
<dbReference type="InterPro" id="IPR011008">
    <property type="entry name" value="Dimeric_a/b-barrel"/>
</dbReference>
<reference evidence="2 3" key="1">
    <citation type="submission" date="2014-01" db="EMBL/GenBank/DDBJ databases">
        <title>Genome sequencing of Thermococcus guaymasensis.</title>
        <authorList>
            <person name="Zhang X."/>
            <person name="Alvare G."/>
            <person name="Fristensky B."/>
            <person name="Chen L."/>
            <person name="Suen T."/>
            <person name="Chen Q."/>
            <person name="Ma K."/>
        </authorList>
    </citation>
    <scope>NUCLEOTIDE SEQUENCE [LARGE SCALE GENOMIC DNA]</scope>
    <source>
        <strain evidence="2 3">DSM 11113</strain>
    </source>
</reference>
<keyword evidence="3" id="KW-1185">Reference proteome</keyword>
<sequence>MEAIILVVSRPGTEEKVYEKLKDHPNVKEIYRVYGEYDLILRVEVNDIEELDKFHDGVLRQTREIELTETLIASTYGLKED</sequence>
<protein>
    <submittedName>
        <fullName evidence="2">AsnC family transcriptional regulator</fullName>
    </submittedName>
</protein>
<dbReference type="AlphaFoldDB" id="A0A0X1KIZ3"/>
<dbReference type="SUPFAM" id="SSF54909">
    <property type="entry name" value="Dimeric alpha+beta barrel"/>
    <property type="match status" value="1"/>
</dbReference>
<dbReference type="Pfam" id="PF01037">
    <property type="entry name" value="AsnC_trans_reg"/>
    <property type="match status" value="1"/>
</dbReference>
<name>A0A0X1KIZ3_9EURY</name>
<gene>
    <name evidence="2" type="ORF">X802_02690</name>
</gene>
<evidence type="ECO:0000259" key="1">
    <source>
        <dbReference type="Pfam" id="PF01037"/>
    </source>
</evidence>
<dbReference type="Proteomes" id="UP000062043">
    <property type="component" value="Chromosome"/>
</dbReference>
<accession>A0A0X1KIZ3</accession>
<evidence type="ECO:0000313" key="3">
    <source>
        <dbReference type="Proteomes" id="UP000062043"/>
    </source>
</evidence>
<proteinExistence type="predicted"/>
<evidence type="ECO:0000313" key="2">
    <source>
        <dbReference type="EMBL" id="AJC71202.1"/>
    </source>
</evidence>